<feature type="compositionally biased region" description="Polar residues" evidence="1">
    <location>
        <begin position="290"/>
        <end position="299"/>
    </location>
</feature>
<name>A0AAV5AGX2_9AGAM</name>
<sequence length="479" mass="52889">MSSIIQRPIFNGDNGPITFFLETVSVQNRRIVRGLIKQHGGEVVNEPLKADILIAEGDSRAVSDFIEAWGVDKIILDTSWIHRCLEMGKILDRRHSWGGLMKSHRSSIDGVSDLLEENYQDRQQRLSHLEKAVGEKRPADNSSGVIDPQAYSHKTSSSPNLSLPPPKKRKLEENVETSVVHNASTPSRRTQTPSPPAQIYQTPSSMFTPNYSQSTQNLLAALGQQVLSSPHLIPFVGSALQHIFTEQSNNSPDLIAAQLMDIAQVISISGSSQQPSQMPRSTMSPIRSPTPRTSNISSIKSEDEAEPSLSNSNYHQKGSSTPFSDDGIQRAYRTLPPKKPPTKKDSTPPVTQRTGFFSNLDGASSKFFIDLNIKNRRDLINNVKKNGGVIVSSTSESDYVVLKRSQSQTAVATVPLDKTAVSHEWLEECVRRNKLVPLEPFLIEIPPTPKRRRNQTSSSPQKKAISTEGEIYIGCPLIG</sequence>
<feature type="region of interest" description="Disordered" evidence="1">
    <location>
        <begin position="131"/>
        <end position="196"/>
    </location>
</feature>
<gene>
    <name evidence="3" type="ORF">Clacol_008146</name>
</gene>
<dbReference type="SMART" id="SM00292">
    <property type="entry name" value="BRCT"/>
    <property type="match status" value="2"/>
</dbReference>
<dbReference type="Pfam" id="PF16589">
    <property type="entry name" value="BRCT_2"/>
    <property type="match status" value="2"/>
</dbReference>
<accession>A0AAV5AGX2</accession>
<organism evidence="3 4">
    <name type="scientific">Clathrus columnatus</name>
    <dbReference type="NCBI Taxonomy" id="1419009"/>
    <lineage>
        <taxon>Eukaryota</taxon>
        <taxon>Fungi</taxon>
        <taxon>Dikarya</taxon>
        <taxon>Basidiomycota</taxon>
        <taxon>Agaricomycotina</taxon>
        <taxon>Agaricomycetes</taxon>
        <taxon>Phallomycetidae</taxon>
        <taxon>Phallales</taxon>
        <taxon>Clathraceae</taxon>
        <taxon>Clathrus</taxon>
    </lineage>
</organism>
<evidence type="ECO:0000313" key="3">
    <source>
        <dbReference type="EMBL" id="GJJ13889.1"/>
    </source>
</evidence>
<dbReference type="InterPro" id="IPR001357">
    <property type="entry name" value="BRCT_dom"/>
</dbReference>
<dbReference type="InterPro" id="IPR036420">
    <property type="entry name" value="BRCT_dom_sf"/>
</dbReference>
<evidence type="ECO:0000313" key="4">
    <source>
        <dbReference type="Proteomes" id="UP001050691"/>
    </source>
</evidence>
<dbReference type="PROSITE" id="PS50172">
    <property type="entry name" value="BRCT"/>
    <property type="match status" value="2"/>
</dbReference>
<evidence type="ECO:0000259" key="2">
    <source>
        <dbReference type="PROSITE" id="PS50172"/>
    </source>
</evidence>
<feature type="compositionally biased region" description="Low complexity" evidence="1">
    <location>
        <begin position="269"/>
        <end position="285"/>
    </location>
</feature>
<dbReference type="EMBL" id="BPWL01000009">
    <property type="protein sequence ID" value="GJJ13889.1"/>
    <property type="molecule type" value="Genomic_DNA"/>
</dbReference>
<keyword evidence="4" id="KW-1185">Reference proteome</keyword>
<dbReference type="AlphaFoldDB" id="A0AAV5AGX2"/>
<feature type="domain" description="BRCT" evidence="2">
    <location>
        <begin position="363"/>
        <end position="443"/>
    </location>
</feature>
<feature type="region of interest" description="Disordered" evidence="1">
    <location>
        <begin position="269"/>
        <end position="356"/>
    </location>
</feature>
<feature type="compositionally biased region" description="Polar residues" evidence="1">
    <location>
        <begin position="308"/>
        <end position="323"/>
    </location>
</feature>
<dbReference type="Proteomes" id="UP001050691">
    <property type="component" value="Unassembled WGS sequence"/>
</dbReference>
<reference evidence="3" key="1">
    <citation type="submission" date="2021-10" db="EMBL/GenBank/DDBJ databases">
        <title>De novo Genome Assembly of Clathrus columnatus (Basidiomycota, Fungi) Using Illumina and Nanopore Sequence Data.</title>
        <authorList>
            <person name="Ogiso-Tanaka E."/>
            <person name="Itagaki H."/>
            <person name="Hosoya T."/>
            <person name="Hosaka K."/>
        </authorList>
    </citation>
    <scope>NUCLEOTIDE SEQUENCE</scope>
    <source>
        <strain evidence="3">MO-923</strain>
    </source>
</reference>
<dbReference type="SUPFAM" id="SSF52113">
    <property type="entry name" value="BRCT domain"/>
    <property type="match status" value="2"/>
</dbReference>
<proteinExistence type="predicted"/>
<dbReference type="Gene3D" id="3.40.50.10190">
    <property type="entry name" value="BRCT domain"/>
    <property type="match status" value="2"/>
</dbReference>
<evidence type="ECO:0000256" key="1">
    <source>
        <dbReference type="SAM" id="MobiDB-lite"/>
    </source>
</evidence>
<feature type="domain" description="BRCT" evidence="2">
    <location>
        <begin position="5"/>
        <end position="92"/>
    </location>
</feature>
<protein>
    <recommendedName>
        <fullName evidence="2">BRCT domain-containing protein</fullName>
    </recommendedName>
</protein>
<comment type="caution">
    <text evidence="3">The sequence shown here is derived from an EMBL/GenBank/DDBJ whole genome shotgun (WGS) entry which is preliminary data.</text>
</comment>